<organism evidence="1 2">
    <name type="scientific">Morus notabilis</name>
    <dbReference type="NCBI Taxonomy" id="981085"/>
    <lineage>
        <taxon>Eukaryota</taxon>
        <taxon>Viridiplantae</taxon>
        <taxon>Streptophyta</taxon>
        <taxon>Embryophyta</taxon>
        <taxon>Tracheophyta</taxon>
        <taxon>Spermatophyta</taxon>
        <taxon>Magnoliopsida</taxon>
        <taxon>eudicotyledons</taxon>
        <taxon>Gunneridae</taxon>
        <taxon>Pentapetalae</taxon>
        <taxon>rosids</taxon>
        <taxon>fabids</taxon>
        <taxon>Rosales</taxon>
        <taxon>Moraceae</taxon>
        <taxon>Moreae</taxon>
        <taxon>Morus</taxon>
    </lineage>
</organism>
<evidence type="ECO:0000313" key="1">
    <source>
        <dbReference type="EMBL" id="EXB29682.1"/>
    </source>
</evidence>
<keyword evidence="2" id="KW-1185">Reference proteome</keyword>
<dbReference type="AlphaFoldDB" id="W9QZD2"/>
<reference evidence="2" key="1">
    <citation type="submission" date="2013-01" db="EMBL/GenBank/DDBJ databases">
        <title>Draft Genome Sequence of a Mulberry Tree, Morus notabilis C.K. Schneid.</title>
        <authorList>
            <person name="He N."/>
            <person name="Zhao S."/>
        </authorList>
    </citation>
    <scope>NUCLEOTIDE SEQUENCE</scope>
</reference>
<protein>
    <submittedName>
        <fullName evidence="1">Uncharacterized protein</fullName>
    </submittedName>
</protein>
<name>W9QZD2_9ROSA</name>
<proteinExistence type="predicted"/>
<evidence type="ECO:0000313" key="2">
    <source>
        <dbReference type="Proteomes" id="UP000030645"/>
    </source>
</evidence>
<sequence>MSCCNALLRSSSIRLVVLKACSDETVETEIEKIFIASRVRIGQVNGNCLRASNSKASFGSRAMSCLVKSRWPSKAKMCKGVSVKVVSEILLRINGSFHPSIDAS</sequence>
<accession>W9QZD2</accession>
<gene>
    <name evidence="1" type="ORF">L484_013456</name>
</gene>
<dbReference type="EMBL" id="KE343446">
    <property type="protein sequence ID" value="EXB29682.1"/>
    <property type="molecule type" value="Genomic_DNA"/>
</dbReference>
<dbReference type="Proteomes" id="UP000030645">
    <property type="component" value="Unassembled WGS sequence"/>
</dbReference>